<dbReference type="GO" id="GO:0008289">
    <property type="term" value="F:lipid binding"/>
    <property type="evidence" value="ECO:0007669"/>
    <property type="project" value="UniProtKB-KW"/>
</dbReference>
<dbReference type="GO" id="GO:0015986">
    <property type="term" value="P:proton motive force-driven ATP synthesis"/>
    <property type="evidence" value="ECO:0007669"/>
    <property type="project" value="InterPro"/>
</dbReference>
<keyword evidence="6 12" id="KW-0375">Hydrogen ion transport</keyword>
<dbReference type="InterPro" id="IPR002379">
    <property type="entry name" value="ATPase_proteolipid_c-like_dom"/>
</dbReference>
<dbReference type="GO" id="GO:0031966">
    <property type="term" value="C:mitochondrial membrane"/>
    <property type="evidence" value="ECO:0007669"/>
    <property type="project" value="UniProtKB-SubCell"/>
</dbReference>
<evidence type="ECO:0000256" key="8">
    <source>
        <dbReference type="ARBA" id="ARBA00023065"/>
    </source>
</evidence>
<dbReference type="RefSeq" id="YP_003540837.1">
    <property type="nucleotide sequence ID" value="NC_013986.1"/>
</dbReference>
<evidence type="ECO:0000256" key="9">
    <source>
        <dbReference type="ARBA" id="ARBA00023121"/>
    </source>
</evidence>
<keyword evidence="7 12" id="KW-1133">Transmembrane helix</keyword>
<dbReference type="GO" id="GO:0016787">
    <property type="term" value="F:hydrolase activity"/>
    <property type="evidence" value="ECO:0007669"/>
    <property type="project" value="UniProtKB-KW"/>
</dbReference>
<dbReference type="PRINTS" id="PR00124">
    <property type="entry name" value="ATPASEC"/>
</dbReference>
<evidence type="ECO:0000256" key="3">
    <source>
        <dbReference type="ARBA" id="ARBA00022448"/>
    </source>
</evidence>
<evidence type="ECO:0000256" key="7">
    <source>
        <dbReference type="ARBA" id="ARBA00022989"/>
    </source>
</evidence>
<keyword evidence="10 12" id="KW-0496">Mitochondrion</keyword>
<dbReference type="InterPro" id="IPR038662">
    <property type="entry name" value="ATP_synth_F0_csu_sf"/>
</dbReference>
<dbReference type="GO" id="GO:0033177">
    <property type="term" value="C:proton-transporting two-sector ATPase complex, proton-transporting domain"/>
    <property type="evidence" value="ECO:0007669"/>
    <property type="project" value="InterPro"/>
</dbReference>
<evidence type="ECO:0000313" key="15">
    <source>
        <dbReference type="EMBL" id="AKT93956.1"/>
    </source>
</evidence>
<evidence type="ECO:0000256" key="10">
    <source>
        <dbReference type="ARBA" id="ARBA00023128"/>
    </source>
</evidence>
<organism evidence="14">
    <name type="scientific">Vermamoeba vermiformis</name>
    <name type="common">Amoeba</name>
    <name type="synonym">Hartmannella vermiformis</name>
    <dbReference type="NCBI Taxonomy" id="5778"/>
    <lineage>
        <taxon>Eukaryota</taxon>
        <taxon>Amoebozoa</taxon>
        <taxon>Tubulinea</taxon>
        <taxon>Echinamoebida</taxon>
        <taxon>Vermamoeba</taxon>
    </lineage>
</organism>
<comment type="subunit">
    <text evidence="12">F-type ATPases have 2 components, CF(1) - the catalytic core - and CF(0) - the membrane proton channel. CF(1) has five subunits: alpha(3), beta(3), gamma(1), delta(1), epsilon(1). CF(0) has three main subunits: a, b and c.</text>
</comment>
<dbReference type="EMBL" id="GU828005">
    <property type="protein sequence ID" value="ADD62221.1"/>
    <property type="molecule type" value="Genomic_DNA"/>
</dbReference>
<evidence type="ECO:0000256" key="1">
    <source>
        <dbReference type="ARBA" id="ARBA00004225"/>
    </source>
</evidence>
<dbReference type="Gene3D" id="1.20.20.10">
    <property type="entry name" value="F1F0 ATP synthase subunit C"/>
    <property type="match status" value="1"/>
</dbReference>
<gene>
    <name evidence="14" type="primary">atp9</name>
    <name evidence="15" type="ORF">AB846_38</name>
</gene>
<keyword evidence="14" id="KW-0378">Hydrolase</keyword>
<dbReference type="AlphaFoldDB" id="D4PBK9"/>
<dbReference type="GO" id="GO:0045259">
    <property type="term" value="C:proton-transporting ATP synthase complex"/>
    <property type="evidence" value="ECO:0007669"/>
    <property type="project" value="UniProtKB-KW"/>
</dbReference>
<feature type="transmembrane region" description="Helical" evidence="12">
    <location>
        <begin position="16"/>
        <end position="37"/>
    </location>
</feature>
<dbReference type="GeneID" id="8890288"/>
<dbReference type="InterPro" id="IPR035921">
    <property type="entry name" value="F/V-ATP_Csub_sf"/>
</dbReference>
<evidence type="ECO:0000256" key="12">
    <source>
        <dbReference type="RuleBase" id="RU004221"/>
    </source>
</evidence>
<comment type="subcellular location">
    <subcellularLocation>
        <location evidence="1 12">Mitochondrion membrane</location>
        <topology evidence="1 12">Multi-pass membrane protein</topology>
    </subcellularLocation>
</comment>
<evidence type="ECO:0000313" key="14">
    <source>
        <dbReference type="EMBL" id="ADD62221.1"/>
    </source>
</evidence>
<proteinExistence type="inferred from homology"/>
<evidence type="ECO:0000256" key="6">
    <source>
        <dbReference type="ARBA" id="ARBA00022781"/>
    </source>
</evidence>
<dbReference type="InterPro" id="IPR000454">
    <property type="entry name" value="ATP_synth_F0_csu"/>
</dbReference>
<dbReference type="CDD" id="cd18182">
    <property type="entry name" value="ATP-synt_Fo_c_ATP5G3"/>
    <property type="match status" value="1"/>
</dbReference>
<keyword evidence="4" id="KW-0138">CF(0)</keyword>
<dbReference type="FunFam" id="1.20.20.10:FF:000003">
    <property type="entry name" value="Atp synthase f complex subunit mitochondrial"/>
    <property type="match status" value="1"/>
</dbReference>
<dbReference type="SUPFAM" id="SSF81333">
    <property type="entry name" value="F1F0 ATP synthase subunit C"/>
    <property type="match status" value="1"/>
</dbReference>
<sequence length="82" mass="8547">MENSVFFASLTTSAKFIGAGLATIGVAGAGMGIGVVFSGYMNAAARNEMIRAELFRYAILGFALTEAMGLLAIMIAFLILYG</sequence>
<keyword evidence="9 12" id="KW-0446">Lipid-binding</keyword>
<keyword evidence="3 12" id="KW-0813">Transport</keyword>
<reference evidence="14" key="1">
    <citation type="journal article" date="2010" name="Eukaryot. Cell">
        <title>Abundant 5S rRNA-like transcripts encoded by the mitochondrial genome in amoebozoa.</title>
        <authorList>
            <person name="Bullerwell C.E."/>
            <person name="Burger G."/>
            <person name="Gott J.M."/>
            <person name="Kourennaia O."/>
            <person name="Schnare M.N."/>
            <person name="Gray M.W."/>
        </authorList>
    </citation>
    <scope>NUCLEOTIDE SEQUENCE</scope>
</reference>
<comment type="similarity">
    <text evidence="2 12">Belongs to the ATPase C chain family.</text>
</comment>
<evidence type="ECO:0000256" key="11">
    <source>
        <dbReference type="ARBA" id="ARBA00023136"/>
    </source>
</evidence>
<feature type="domain" description="V-ATPase proteolipid subunit C-like" evidence="13">
    <location>
        <begin position="17"/>
        <end position="79"/>
    </location>
</feature>
<evidence type="ECO:0000256" key="4">
    <source>
        <dbReference type="ARBA" id="ARBA00022547"/>
    </source>
</evidence>
<reference evidence="15" key="2">
    <citation type="journal article" date="2015" name="J. Eukaryot. Microbiol.">
        <title>Uncovering Cryptic Diversity in Two Amoebozoan Species Using Complete Mitochondrial Genome Sequences.</title>
        <authorList>
            <person name="Fucikova K."/>
            <person name="Lahr D.J."/>
        </authorList>
    </citation>
    <scope>NUCLEOTIDE SEQUENCE</scope>
    <source>
        <strain evidence="15">BCP-EM3VF21-2</strain>
    </source>
</reference>
<keyword evidence="8 12" id="KW-0406">Ion transport</keyword>
<name>D4PBK9_VERVE</name>
<evidence type="ECO:0000256" key="2">
    <source>
        <dbReference type="ARBA" id="ARBA00006704"/>
    </source>
</evidence>
<keyword evidence="5 12" id="KW-0812">Transmembrane</keyword>
<keyword evidence="11 12" id="KW-0472">Membrane</keyword>
<dbReference type="PANTHER" id="PTHR10031:SF0">
    <property type="entry name" value="ATPASE PROTEIN 9"/>
    <property type="match status" value="1"/>
</dbReference>
<accession>D4PBK9</accession>
<evidence type="ECO:0000256" key="5">
    <source>
        <dbReference type="ARBA" id="ARBA00022692"/>
    </source>
</evidence>
<evidence type="ECO:0000259" key="13">
    <source>
        <dbReference type="Pfam" id="PF00137"/>
    </source>
</evidence>
<dbReference type="EMBL" id="KT185627">
    <property type="protein sequence ID" value="AKT93956.1"/>
    <property type="molecule type" value="Genomic_DNA"/>
</dbReference>
<geneLocation type="mitochondrion" evidence="14"/>
<feature type="transmembrane region" description="Helical" evidence="12">
    <location>
        <begin position="57"/>
        <end position="81"/>
    </location>
</feature>
<dbReference type="PANTHER" id="PTHR10031">
    <property type="entry name" value="ATP SYNTHASE LIPID-BINDING PROTEIN, MITOCHONDRIAL"/>
    <property type="match status" value="1"/>
</dbReference>
<dbReference type="GO" id="GO:0015078">
    <property type="term" value="F:proton transmembrane transporter activity"/>
    <property type="evidence" value="ECO:0007669"/>
    <property type="project" value="InterPro"/>
</dbReference>
<protein>
    <recommendedName>
        <fullName evidence="12">ATP synthase subunit 9, mitochondrial</fullName>
    </recommendedName>
</protein>
<dbReference type="HAMAP" id="MF_01396">
    <property type="entry name" value="ATP_synth_c_bact"/>
    <property type="match status" value="1"/>
</dbReference>
<dbReference type="Pfam" id="PF00137">
    <property type="entry name" value="ATP-synt_C"/>
    <property type="match status" value="1"/>
</dbReference>